<name>A0A6G8KY02_9MICO</name>
<sequence>MIELKRGSDRRVHLQAMTYGALVAGFDKNMLAEAHAHWLSRNGSPTSFHEALEQLDDHLESGWDDEILKLPRLVLVAEAFPDQVLTTVQWLTETAADGLEIECHEYSLFRDSSGTFVTFRKLFPVENLEGRTLIPAPSVDTDSVRKRIATKERRARSAKVIAERGGIPNGARIHLSLEAQVAPAVVAEIDTWFDEVPDRRSVSWINDPVRPLRWAAAEDPDEQWTLTALRDAIFAKAGCD</sequence>
<evidence type="ECO:0000313" key="1">
    <source>
        <dbReference type="EMBL" id="QIN29694.1"/>
    </source>
</evidence>
<dbReference type="KEGG" id="blut:EW640_10710"/>
<protein>
    <submittedName>
        <fullName evidence="1">Uncharacterized protein</fullName>
    </submittedName>
</protein>
<proteinExistence type="predicted"/>
<evidence type="ECO:0000313" key="2">
    <source>
        <dbReference type="Proteomes" id="UP000501518"/>
    </source>
</evidence>
<dbReference type="EMBL" id="CP035810">
    <property type="protein sequence ID" value="QIN29694.1"/>
    <property type="molecule type" value="Genomic_DNA"/>
</dbReference>
<dbReference type="Proteomes" id="UP000501518">
    <property type="component" value="Chromosome"/>
</dbReference>
<reference evidence="1 2" key="1">
    <citation type="submission" date="2019-02" db="EMBL/GenBank/DDBJ databases">
        <title>Complete Genome Sequence and Methylome Analysis of Brevibacterium luteolum NEB1784.</title>
        <authorList>
            <person name="Fomenkov A."/>
            <person name="Roberts R.J."/>
        </authorList>
    </citation>
    <scope>NUCLEOTIDE SEQUENCE [LARGE SCALE GENOMIC DNA]</scope>
    <source>
        <strain evidence="1 2">NEB1784</strain>
    </source>
</reference>
<dbReference type="RefSeq" id="WP_165884083.1">
    <property type="nucleotide sequence ID" value="NZ_CP035810.1"/>
</dbReference>
<dbReference type="AlphaFoldDB" id="A0A6G8KY02"/>
<accession>A0A6G8KY02</accession>
<organism evidence="1 2">
    <name type="scientific">Brevibacterium luteolum</name>
    <dbReference type="NCBI Taxonomy" id="199591"/>
    <lineage>
        <taxon>Bacteria</taxon>
        <taxon>Bacillati</taxon>
        <taxon>Actinomycetota</taxon>
        <taxon>Actinomycetes</taxon>
        <taxon>Micrococcales</taxon>
        <taxon>Brevibacteriaceae</taxon>
        <taxon>Brevibacterium</taxon>
    </lineage>
</organism>
<gene>
    <name evidence="1" type="ORF">EW640_10710</name>
</gene>